<feature type="transmembrane region" description="Helical" evidence="1">
    <location>
        <begin position="20"/>
        <end position="38"/>
    </location>
</feature>
<proteinExistence type="predicted"/>
<evidence type="ECO:0000313" key="4">
    <source>
        <dbReference type="Proteomes" id="UP000004030"/>
    </source>
</evidence>
<keyword evidence="1" id="KW-1133">Transmembrane helix</keyword>
<feature type="transmembrane region" description="Helical" evidence="1">
    <location>
        <begin position="44"/>
        <end position="61"/>
    </location>
</feature>
<feature type="transmembrane region" description="Helical" evidence="1">
    <location>
        <begin position="111"/>
        <end position="130"/>
    </location>
</feature>
<dbReference type="EMBL" id="AGFM01000037">
    <property type="protein sequence ID" value="EHJ60552.1"/>
    <property type="molecule type" value="Genomic_DNA"/>
</dbReference>
<evidence type="ECO:0000313" key="3">
    <source>
        <dbReference type="EMBL" id="EHJ60552.1"/>
    </source>
</evidence>
<dbReference type="SUPFAM" id="SSF53649">
    <property type="entry name" value="Alkaline phosphatase-like"/>
    <property type="match status" value="1"/>
</dbReference>
<dbReference type="Gene3D" id="3.40.720.10">
    <property type="entry name" value="Alkaline Phosphatase, subunit A"/>
    <property type="match status" value="1"/>
</dbReference>
<comment type="caution">
    <text evidence="3">The sequence shown here is derived from an EMBL/GenBank/DDBJ whole genome shotgun (WGS) entry which is preliminary data.</text>
</comment>
<dbReference type="PATRIC" id="fig|1088721.3.peg.2455"/>
<dbReference type="AlphaFoldDB" id="G6EDR4"/>
<keyword evidence="1" id="KW-0472">Membrane</keyword>
<feature type="domain" description="Sulfatase N-terminal" evidence="2">
    <location>
        <begin position="233"/>
        <end position="382"/>
    </location>
</feature>
<evidence type="ECO:0000259" key="2">
    <source>
        <dbReference type="Pfam" id="PF00884"/>
    </source>
</evidence>
<dbReference type="InterPro" id="IPR017850">
    <property type="entry name" value="Alkaline_phosphatase_core_sf"/>
</dbReference>
<organism evidence="3 4">
    <name type="scientific">Novosphingobium pentaromativorans US6-1</name>
    <dbReference type="NCBI Taxonomy" id="1088721"/>
    <lineage>
        <taxon>Bacteria</taxon>
        <taxon>Pseudomonadati</taxon>
        <taxon>Pseudomonadota</taxon>
        <taxon>Alphaproteobacteria</taxon>
        <taxon>Sphingomonadales</taxon>
        <taxon>Sphingomonadaceae</taxon>
        <taxon>Novosphingobium</taxon>
    </lineage>
</organism>
<dbReference type="Proteomes" id="UP000004030">
    <property type="component" value="Unassembled WGS sequence"/>
</dbReference>
<protein>
    <recommendedName>
        <fullName evidence="2">Sulfatase N-terminal domain-containing protein</fullName>
    </recommendedName>
</protein>
<feature type="transmembrane region" description="Helical" evidence="1">
    <location>
        <begin position="68"/>
        <end position="91"/>
    </location>
</feature>
<feature type="transmembrane region" description="Helical" evidence="1">
    <location>
        <begin position="142"/>
        <end position="161"/>
    </location>
</feature>
<dbReference type="Pfam" id="PF00884">
    <property type="entry name" value="Sulfatase"/>
    <property type="match status" value="1"/>
</dbReference>
<accession>G6EDR4</accession>
<name>G6EDR4_9SPHN</name>
<reference evidence="3 4" key="1">
    <citation type="journal article" date="2012" name="J. Bacteriol.">
        <title>Genome sequence of benzo(a)pyrene-degrading bacterium Novosphingobium pentaromativorans US6-1.</title>
        <authorList>
            <person name="Luo Y.R."/>
            <person name="Kang S.G."/>
            <person name="Kim S.J."/>
            <person name="Kim M.R."/>
            <person name="Li N."/>
            <person name="Lee J.H."/>
            <person name="Kwon K.K."/>
        </authorList>
    </citation>
    <scope>NUCLEOTIDE SEQUENCE [LARGE SCALE GENOMIC DNA]</scope>
    <source>
        <strain evidence="3 4">US6-1</strain>
    </source>
</reference>
<dbReference type="eggNOG" id="COG1368">
    <property type="taxonomic scope" value="Bacteria"/>
</dbReference>
<dbReference type="STRING" id="1088721.JI59_07655"/>
<keyword evidence="1" id="KW-0812">Transmembrane</keyword>
<dbReference type="InterPro" id="IPR000917">
    <property type="entry name" value="Sulfatase_N"/>
</dbReference>
<gene>
    <name evidence="3" type="ORF">NSU_2485</name>
</gene>
<sequence length="471" mass="52920">MLLGQRALQFHMFRHFSPSFAFWWVILPNIGAIAMWPIGGPSAAFSMAVCGILALLFCQFKSAAIRQIGIVACFALSIMMYVTATFNLTPFKAVSSMKFLAEVDLASSPEYVLAFIVIVVALLLALRFAPRTPRLLSKEERVMAILAVALLINMDSIATAGTRGSYKMHAPEGTPIDSAVLQNRIEPQSVHARNMIVILVESLGAPNNAHDRALFERAWGRERWSAKYQVSQGKTAYYGSTTNGALRELCAVWSDYDRFDFDKTACLPKKFVKAGFHTTAIHAFYGEFFERDAWYPKLGFEDRLFRSDLLARNVGACGGVFEGACDSDIPALIGDRLRKARGKRNFVYWVTLNTHLPIAEDPSLHTENCSLSDPAWNTSFPMLCREYLLQQRLADALVKEVMRPDFPESDILIVGDHMPPFFPRDMRDRYDTRHVPWIMLRNRAALERYRSEGPKRLSAAIAASTSQPVSR</sequence>
<evidence type="ECO:0000256" key="1">
    <source>
        <dbReference type="SAM" id="Phobius"/>
    </source>
</evidence>
<keyword evidence="4" id="KW-1185">Reference proteome</keyword>